<keyword evidence="5" id="KW-1185">Reference proteome</keyword>
<feature type="transmembrane region" description="Helical" evidence="2">
    <location>
        <begin position="682"/>
        <end position="704"/>
    </location>
</feature>
<dbReference type="SMART" id="SM00014">
    <property type="entry name" value="acidPPc"/>
    <property type="match status" value="1"/>
</dbReference>
<reference evidence="4 5" key="1">
    <citation type="submission" date="2020-08" db="EMBL/GenBank/DDBJ databases">
        <title>Genome sequence of Nocardioides mesophilus KACC 16243T.</title>
        <authorList>
            <person name="Hyun D.-W."/>
            <person name="Bae J.-W."/>
        </authorList>
    </citation>
    <scope>NUCLEOTIDE SEQUENCE [LARGE SCALE GENOMIC DNA]</scope>
    <source>
        <strain evidence="4 5">KACC 16243</strain>
    </source>
</reference>
<dbReference type="Pfam" id="PF06293">
    <property type="entry name" value="Kdo"/>
    <property type="match status" value="1"/>
</dbReference>
<dbReference type="AlphaFoldDB" id="A0A7G9RCL2"/>
<evidence type="ECO:0000259" key="3">
    <source>
        <dbReference type="SMART" id="SM00014"/>
    </source>
</evidence>
<dbReference type="PANTHER" id="PTHR14969:SF13">
    <property type="entry name" value="AT30094P"/>
    <property type="match status" value="1"/>
</dbReference>
<dbReference type="EMBL" id="CP060713">
    <property type="protein sequence ID" value="QNN53337.1"/>
    <property type="molecule type" value="Genomic_DNA"/>
</dbReference>
<keyword evidence="2" id="KW-0472">Membrane</keyword>
<dbReference type="Pfam" id="PF01569">
    <property type="entry name" value="PAP2"/>
    <property type="match status" value="1"/>
</dbReference>
<feature type="transmembrane region" description="Helical" evidence="2">
    <location>
        <begin position="30"/>
        <end position="47"/>
    </location>
</feature>
<name>A0A7G9RCL2_9ACTN</name>
<evidence type="ECO:0000313" key="5">
    <source>
        <dbReference type="Proteomes" id="UP000515947"/>
    </source>
</evidence>
<protein>
    <submittedName>
        <fullName evidence="4">Phosphatase PAP2 family protein</fullName>
    </submittedName>
</protein>
<gene>
    <name evidence="4" type="ORF">H9L09_02370</name>
</gene>
<feature type="transmembrane region" description="Helical" evidence="2">
    <location>
        <begin position="630"/>
        <end position="651"/>
    </location>
</feature>
<keyword evidence="2" id="KW-0812">Transmembrane</keyword>
<dbReference type="Gene3D" id="1.20.144.10">
    <property type="entry name" value="Phosphatidic acid phosphatase type 2/haloperoxidase"/>
    <property type="match status" value="1"/>
</dbReference>
<feature type="transmembrane region" description="Helical" evidence="2">
    <location>
        <begin position="173"/>
        <end position="190"/>
    </location>
</feature>
<keyword evidence="2" id="KW-1133">Transmembrane helix</keyword>
<accession>A0A7G9RCL2</accession>
<dbReference type="InterPro" id="IPR000326">
    <property type="entry name" value="PAP2/HPO"/>
</dbReference>
<feature type="transmembrane region" description="Helical" evidence="2">
    <location>
        <begin position="742"/>
        <end position="767"/>
    </location>
</feature>
<feature type="domain" description="Phosphatidic acid phosphatase type 2/haloperoxidase" evidence="3">
    <location>
        <begin position="102"/>
        <end position="211"/>
    </location>
</feature>
<feature type="transmembrane region" description="Helical" evidence="2">
    <location>
        <begin position="491"/>
        <end position="510"/>
    </location>
</feature>
<dbReference type="RefSeq" id="WP_187579179.1">
    <property type="nucleotide sequence ID" value="NZ_CP060713.1"/>
</dbReference>
<dbReference type="SUPFAM" id="SSF56112">
    <property type="entry name" value="Protein kinase-like (PK-like)"/>
    <property type="match status" value="1"/>
</dbReference>
<feature type="region of interest" description="Disordered" evidence="1">
    <location>
        <begin position="1"/>
        <end position="21"/>
    </location>
</feature>
<proteinExistence type="predicted"/>
<dbReference type="KEGG" id="nmes:H9L09_02370"/>
<dbReference type="PANTHER" id="PTHR14969">
    <property type="entry name" value="SPHINGOSINE-1-PHOSPHATE PHOSPHOHYDROLASE"/>
    <property type="match status" value="1"/>
</dbReference>
<evidence type="ECO:0000256" key="1">
    <source>
        <dbReference type="SAM" id="MobiDB-lite"/>
    </source>
</evidence>
<sequence length="797" mass="84313">MATAEVGSPPVTSGQHEPDDWKRDERRSDFVRLGLALVVFFLALLGIQRHHLSMLERDVFRLINDLPPWLLPPLEAVMQLGTRFAPLVIGALVMLVLRRVRLGASIMLAGTVAWLVTQELKILVERGRPAVFLTDLPRELSSGGPGFVSGHTAVATAMAAVAAPYLPRPWRRFVWGLAFAVGFARIYAGVHLPLDVVGGFAVGWFVGTAVHLLIGVPRPRRTPAEVIAMLGDLGIDVSTVEPGDVYAKVSQPFLVTTAKGERLFVKVLDPDPRSSDWVLRFARVVASGERRGYSAMTSLPAAADHEATVCLAARDAGVRVPRVILARGQGAGAVVVLEQIPGHDLSALPPEALTDEVLQRVWREVAQLHEGRIAHRDLVRGNVMLDAAGQVWLVDFPEAQLGASETTRDGDVAELIASLAVAVGAHRAVGSATAVLGAPAVTQALPRLEPFALSPRTRAELRTRPGLLDSVRVACGGGPETTHGMLTMHRLWIPALVAAASYVALLWIAGWSDVQDTVANLGWRWVAVCGAIFVAAPLLTGYALQLGARRRLAIGRSAAAGAVANSVQLIAGTAARRRYLDGYIRSCGAQATDADETVDLVMTAELVSRMGMLLAGLVMTWWQGVPDLETGFPVPALLLVAAATAAVGWLARKAVRRTWPLASRRKAVAHALSLTHTSPERALSVLGAVAAGEAALVVALAAALRAVGPTPPMSHLLIALGGAQVLVALLGVTGLPAVIESVAVTVFCAFGVPAADAVVALLVYALFRYWLNGIASAVTAPRLAPVHLPGTRQPTLS</sequence>
<dbReference type="SUPFAM" id="SSF48317">
    <property type="entry name" value="Acid phosphatase/Vanadium-dependent haloperoxidase"/>
    <property type="match status" value="1"/>
</dbReference>
<feature type="transmembrane region" description="Helical" evidence="2">
    <location>
        <begin position="716"/>
        <end position="735"/>
    </location>
</feature>
<evidence type="ECO:0000256" key="2">
    <source>
        <dbReference type="SAM" id="Phobius"/>
    </source>
</evidence>
<feature type="transmembrane region" description="Helical" evidence="2">
    <location>
        <begin position="104"/>
        <end position="124"/>
    </location>
</feature>
<feature type="transmembrane region" description="Helical" evidence="2">
    <location>
        <begin position="522"/>
        <end position="544"/>
    </location>
</feature>
<feature type="transmembrane region" description="Helical" evidence="2">
    <location>
        <begin position="606"/>
        <end position="624"/>
    </location>
</feature>
<dbReference type="InterPro" id="IPR036938">
    <property type="entry name" value="PAP2/HPO_sf"/>
</dbReference>
<feature type="transmembrane region" description="Helical" evidence="2">
    <location>
        <begin position="196"/>
        <end position="214"/>
    </location>
</feature>
<feature type="transmembrane region" description="Helical" evidence="2">
    <location>
        <begin position="144"/>
        <end position="166"/>
    </location>
</feature>
<dbReference type="Proteomes" id="UP000515947">
    <property type="component" value="Chromosome"/>
</dbReference>
<dbReference type="Gene3D" id="1.10.510.10">
    <property type="entry name" value="Transferase(Phosphotransferase) domain 1"/>
    <property type="match status" value="1"/>
</dbReference>
<feature type="transmembrane region" description="Helical" evidence="2">
    <location>
        <begin position="76"/>
        <end position="97"/>
    </location>
</feature>
<organism evidence="4 5">
    <name type="scientific">Nocardioides mesophilus</name>
    <dbReference type="NCBI Taxonomy" id="433659"/>
    <lineage>
        <taxon>Bacteria</taxon>
        <taxon>Bacillati</taxon>
        <taxon>Actinomycetota</taxon>
        <taxon>Actinomycetes</taxon>
        <taxon>Propionibacteriales</taxon>
        <taxon>Nocardioidaceae</taxon>
        <taxon>Nocardioides</taxon>
    </lineage>
</organism>
<evidence type="ECO:0000313" key="4">
    <source>
        <dbReference type="EMBL" id="QNN53337.1"/>
    </source>
</evidence>
<dbReference type="InterPro" id="IPR011009">
    <property type="entry name" value="Kinase-like_dom_sf"/>
</dbReference>